<dbReference type="OrthoDB" id="414243at2759"/>
<organism evidence="3 4">
    <name type="scientific">Acanthaster planci</name>
    <name type="common">Crown-of-thorns starfish</name>
    <dbReference type="NCBI Taxonomy" id="133434"/>
    <lineage>
        <taxon>Eukaryota</taxon>
        <taxon>Metazoa</taxon>
        <taxon>Echinodermata</taxon>
        <taxon>Eleutherozoa</taxon>
        <taxon>Asterozoa</taxon>
        <taxon>Asteroidea</taxon>
        <taxon>Valvatacea</taxon>
        <taxon>Valvatida</taxon>
        <taxon>Acanthasteridae</taxon>
        <taxon>Acanthaster</taxon>
    </lineage>
</organism>
<dbReference type="AlphaFoldDB" id="A0A8B7XYR3"/>
<accession>A0A8B7XYR3</accession>
<dbReference type="SFLD" id="SFLDS00019">
    <property type="entry name" value="Glutathione_Transferase_(cytos"/>
    <property type="match status" value="1"/>
</dbReference>
<feature type="domain" description="GST N-terminal" evidence="1">
    <location>
        <begin position="2"/>
        <end position="79"/>
    </location>
</feature>
<dbReference type="FunFam" id="1.20.1050.10:FF:000030">
    <property type="entry name" value="Glutathione S-transferase S1"/>
    <property type="match status" value="1"/>
</dbReference>
<dbReference type="InterPro" id="IPR010987">
    <property type="entry name" value="Glutathione-S-Trfase_C-like"/>
</dbReference>
<dbReference type="InterPro" id="IPR036282">
    <property type="entry name" value="Glutathione-S-Trfase_C_sf"/>
</dbReference>
<dbReference type="GeneID" id="110976750"/>
<evidence type="ECO:0000313" key="4">
    <source>
        <dbReference type="RefSeq" id="XP_022086043.1"/>
    </source>
</evidence>
<evidence type="ECO:0000259" key="2">
    <source>
        <dbReference type="PROSITE" id="PS50405"/>
    </source>
</evidence>
<feature type="domain" description="GST C-terminal" evidence="2">
    <location>
        <begin position="81"/>
        <end position="204"/>
    </location>
</feature>
<sequence length="204" mass="23203">MPSYKVVYFDARGRAEPARMMLHFAGQKFEDVRYNAEEWAKHKPTTPFQQLPYLEVDGKIIPQSSAMQGFLARELGLNGANNEETTKIDLVGAVVADIVDPLTKILFYEKDEAKKKELSATYYGETAPRFLKGLEEILKTNNGGDGFFVGSKISRADIIFYVGMEAFRNDDVLKQYPKLYSLKERIAQDPKIAAYLKDRPQTQF</sequence>
<dbReference type="PROSITE" id="PS50405">
    <property type="entry name" value="GST_CTER"/>
    <property type="match status" value="1"/>
</dbReference>
<dbReference type="CDD" id="cd03039">
    <property type="entry name" value="GST_N_Sigma_like"/>
    <property type="match status" value="1"/>
</dbReference>
<keyword evidence="3" id="KW-1185">Reference proteome</keyword>
<dbReference type="Pfam" id="PF02798">
    <property type="entry name" value="GST_N"/>
    <property type="match status" value="1"/>
</dbReference>
<dbReference type="Pfam" id="PF14497">
    <property type="entry name" value="GST_C_3"/>
    <property type="match status" value="1"/>
</dbReference>
<dbReference type="Gene3D" id="1.20.1050.10">
    <property type="match status" value="1"/>
</dbReference>
<dbReference type="GO" id="GO:0006749">
    <property type="term" value="P:glutathione metabolic process"/>
    <property type="evidence" value="ECO:0007669"/>
    <property type="project" value="TreeGrafter"/>
</dbReference>
<dbReference type="InterPro" id="IPR036249">
    <property type="entry name" value="Thioredoxin-like_sf"/>
</dbReference>
<dbReference type="InterPro" id="IPR040079">
    <property type="entry name" value="Glutathione_S-Trfase"/>
</dbReference>
<evidence type="ECO:0000259" key="1">
    <source>
        <dbReference type="PROSITE" id="PS50404"/>
    </source>
</evidence>
<dbReference type="PROSITE" id="PS50404">
    <property type="entry name" value="GST_NTER"/>
    <property type="match status" value="1"/>
</dbReference>
<dbReference type="SFLD" id="SFLDG01205">
    <property type="entry name" value="AMPS.1"/>
    <property type="match status" value="1"/>
</dbReference>
<dbReference type="PANTHER" id="PTHR11571">
    <property type="entry name" value="GLUTATHIONE S-TRANSFERASE"/>
    <property type="match status" value="1"/>
</dbReference>
<dbReference type="InterPro" id="IPR004045">
    <property type="entry name" value="Glutathione_S-Trfase_N"/>
</dbReference>
<dbReference type="Gene3D" id="3.40.30.10">
    <property type="entry name" value="Glutaredoxin"/>
    <property type="match status" value="1"/>
</dbReference>
<dbReference type="CDD" id="cd03192">
    <property type="entry name" value="GST_C_Sigma_like"/>
    <property type="match status" value="1"/>
</dbReference>
<dbReference type="GO" id="GO:0004364">
    <property type="term" value="F:glutathione transferase activity"/>
    <property type="evidence" value="ECO:0007669"/>
    <property type="project" value="TreeGrafter"/>
</dbReference>
<dbReference type="SFLD" id="SFLDG00363">
    <property type="entry name" value="AMPS_(cytGST):_Alpha-__Mu-__Pi"/>
    <property type="match status" value="1"/>
</dbReference>
<protein>
    <submittedName>
        <fullName evidence="4">S-crystallin 4-like isoform X1</fullName>
    </submittedName>
</protein>
<dbReference type="KEGG" id="aplc:110976750"/>
<dbReference type="PANTHER" id="PTHR11571:SF150">
    <property type="entry name" value="GLUTATHIONE S-TRANSFERASE"/>
    <property type="match status" value="1"/>
</dbReference>
<dbReference type="SUPFAM" id="SSF52833">
    <property type="entry name" value="Thioredoxin-like"/>
    <property type="match status" value="1"/>
</dbReference>
<dbReference type="InterPro" id="IPR004046">
    <property type="entry name" value="GST_C"/>
</dbReference>
<dbReference type="RefSeq" id="XP_022086043.1">
    <property type="nucleotide sequence ID" value="XM_022230351.1"/>
</dbReference>
<dbReference type="Proteomes" id="UP000694845">
    <property type="component" value="Unplaced"/>
</dbReference>
<reference evidence="4" key="1">
    <citation type="submission" date="2025-08" db="UniProtKB">
        <authorList>
            <consortium name="RefSeq"/>
        </authorList>
    </citation>
    <scope>IDENTIFICATION</scope>
</reference>
<proteinExistence type="predicted"/>
<dbReference type="FunFam" id="3.40.30.10:FF:000258">
    <property type="entry name" value="Glutathione S-transferase"/>
    <property type="match status" value="1"/>
</dbReference>
<gene>
    <name evidence="4" type="primary">LOC110976750</name>
</gene>
<dbReference type="SUPFAM" id="SSF47616">
    <property type="entry name" value="GST C-terminal domain-like"/>
    <property type="match status" value="1"/>
</dbReference>
<dbReference type="InterPro" id="IPR050213">
    <property type="entry name" value="GST_superfamily"/>
</dbReference>
<evidence type="ECO:0000313" key="3">
    <source>
        <dbReference type="Proteomes" id="UP000694845"/>
    </source>
</evidence>
<name>A0A8B7XYR3_ACAPL</name>